<comment type="caution">
    <text evidence="1">The sequence shown here is derived from an EMBL/GenBank/DDBJ whole genome shotgun (WGS) entry which is preliminary data.</text>
</comment>
<evidence type="ECO:0000313" key="1">
    <source>
        <dbReference type="EMBL" id="KNZ59069.1"/>
    </source>
</evidence>
<sequence length="126" mass="14011">MPHHNQQQQSRLAQGLQHTFPDTLFSSYITNSLNFFFSSMEKDPQSNNIQQLEFLGKISGNCIITWALLQKGHQTIDVFTWPGMEAGHVLEPLSSILNRLLVGPTSTNTSNTVLIIDTTLVASPTL</sequence>
<dbReference type="VEuPathDB" id="FungiDB:VP01_1805g5"/>
<protein>
    <submittedName>
        <fullName evidence="1">Uncharacterized protein</fullName>
    </submittedName>
</protein>
<dbReference type="EMBL" id="LAVV01006621">
    <property type="protein sequence ID" value="KNZ59069.1"/>
    <property type="molecule type" value="Genomic_DNA"/>
</dbReference>
<proteinExistence type="predicted"/>
<dbReference type="AlphaFoldDB" id="A0A0L6VEB4"/>
<accession>A0A0L6VEB4</accession>
<keyword evidence="2" id="KW-1185">Reference proteome</keyword>
<dbReference type="STRING" id="27349.A0A0L6VEB4"/>
<gene>
    <name evidence="1" type="ORF">VP01_1805g5</name>
</gene>
<evidence type="ECO:0000313" key="2">
    <source>
        <dbReference type="Proteomes" id="UP000037035"/>
    </source>
</evidence>
<reference evidence="1 2" key="1">
    <citation type="submission" date="2015-08" db="EMBL/GenBank/DDBJ databases">
        <title>Next Generation Sequencing and Analysis of the Genome of Puccinia sorghi L Schw, the Causal Agent of Maize Common Rust.</title>
        <authorList>
            <person name="Rochi L."/>
            <person name="Burguener G."/>
            <person name="Darino M."/>
            <person name="Turjanski A."/>
            <person name="Kreff E."/>
            <person name="Dieguez M.J."/>
            <person name="Sacco F."/>
        </authorList>
    </citation>
    <scope>NUCLEOTIDE SEQUENCE [LARGE SCALE GENOMIC DNA]</scope>
    <source>
        <strain evidence="1 2">RO10H11247</strain>
    </source>
</reference>
<dbReference type="Proteomes" id="UP000037035">
    <property type="component" value="Unassembled WGS sequence"/>
</dbReference>
<organism evidence="1 2">
    <name type="scientific">Puccinia sorghi</name>
    <dbReference type="NCBI Taxonomy" id="27349"/>
    <lineage>
        <taxon>Eukaryota</taxon>
        <taxon>Fungi</taxon>
        <taxon>Dikarya</taxon>
        <taxon>Basidiomycota</taxon>
        <taxon>Pucciniomycotina</taxon>
        <taxon>Pucciniomycetes</taxon>
        <taxon>Pucciniales</taxon>
        <taxon>Pucciniaceae</taxon>
        <taxon>Puccinia</taxon>
    </lineage>
</organism>
<name>A0A0L6VEB4_9BASI</name>